<comment type="caution">
    <text evidence="2">The sequence shown here is derived from an EMBL/GenBank/DDBJ whole genome shotgun (WGS) entry which is preliminary data.</text>
</comment>
<dbReference type="RefSeq" id="WP_127727034.1">
    <property type="nucleotide sequence ID" value="NZ_SACP01000001.1"/>
</dbReference>
<accession>A0A3S2VZZ9</accession>
<evidence type="ECO:0000313" key="3">
    <source>
        <dbReference type="Proteomes" id="UP000286997"/>
    </source>
</evidence>
<proteinExistence type="predicted"/>
<gene>
    <name evidence="2" type="ORF">EOE48_01725</name>
</gene>
<feature type="region of interest" description="Disordered" evidence="1">
    <location>
        <begin position="29"/>
        <end position="61"/>
    </location>
</feature>
<protein>
    <submittedName>
        <fullName evidence="2">Uncharacterized protein</fullName>
    </submittedName>
</protein>
<dbReference type="AlphaFoldDB" id="A0A3S2VZZ9"/>
<name>A0A3S2VZZ9_9HYPH</name>
<dbReference type="EMBL" id="SACP01000001">
    <property type="protein sequence ID" value="RVU21791.1"/>
    <property type="molecule type" value="Genomic_DNA"/>
</dbReference>
<evidence type="ECO:0000256" key="1">
    <source>
        <dbReference type="SAM" id="MobiDB-lite"/>
    </source>
</evidence>
<evidence type="ECO:0000313" key="2">
    <source>
        <dbReference type="EMBL" id="RVU21791.1"/>
    </source>
</evidence>
<dbReference type="OrthoDB" id="8448870at2"/>
<keyword evidence="3" id="KW-1185">Reference proteome</keyword>
<sequence length="193" mass="20759">MARPRTDWTAIEAAYRGGPVSVQDLARTHGLHPDTIRRRARGEGWTRPSELPTPEPDLLPPARGAEARRIVIEQGQAVTLRLLDELHAASARIGELEGLIAAATAADDEPSRREALERAVSLPRRSAALRDIAAAARLWIDLERQALGLDGGAGEQAPRIDVALRLLGPEQREQLRRIADVLAARPAGPAAGA</sequence>
<organism evidence="2 3">
    <name type="scientific">Methylobacterium oryzihabitans</name>
    <dbReference type="NCBI Taxonomy" id="2499852"/>
    <lineage>
        <taxon>Bacteria</taxon>
        <taxon>Pseudomonadati</taxon>
        <taxon>Pseudomonadota</taxon>
        <taxon>Alphaproteobacteria</taxon>
        <taxon>Hyphomicrobiales</taxon>
        <taxon>Methylobacteriaceae</taxon>
        <taxon>Methylobacterium</taxon>
    </lineage>
</organism>
<reference evidence="2 3" key="1">
    <citation type="submission" date="2019-01" db="EMBL/GenBank/DDBJ databases">
        <authorList>
            <person name="Chen W.-M."/>
        </authorList>
    </citation>
    <scope>NUCLEOTIDE SEQUENCE [LARGE SCALE GENOMIC DNA]</scope>
    <source>
        <strain evidence="2 3">TER-1</strain>
    </source>
</reference>
<dbReference type="Proteomes" id="UP000286997">
    <property type="component" value="Unassembled WGS sequence"/>
</dbReference>
<feature type="compositionally biased region" description="Basic and acidic residues" evidence="1">
    <location>
        <begin position="31"/>
        <end position="44"/>
    </location>
</feature>